<feature type="region of interest" description="Disordered" evidence="1">
    <location>
        <begin position="1"/>
        <end position="35"/>
    </location>
</feature>
<keyword evidence="3" id="KW-1185">Reference proteome</keyword>
<sequence length="83" mass="8288">MAGRDKTGPLGAGPGTGRGAGGCVPGTYVQGGGRGRGRGCGLGFRFGRGMGLGQPVNDEGSLLNRIATLEDKIDSLLEAKKEG</sequence>
<evidence type="ECO:0008006" key="4">
    <source>
        <dbReference type="Google" id="ProtNLM"/>
    </source>
</evidence>
<feature type="compositionally biased region" description="Gly residues" evidence="1">
    <location>
        <begin position="10"/>
        <end position="35"/>
    </location>
</feature>
<dbReference type="AlphaFoldDB" id="A0A1X7K0R2"/>
<dbReference type="STRING" id="561720.SAMN06275492_11945"/>
<evidence type="ECO:0000256" key="1">
    <source>
        <dbReference type="SAM" id="MobiDB-lite"/>
    </source>
</evidence>
<evidence type="ECO:0000313" key="2">
    <source>
        <dbReference type="EMBL" id="SMG34215.1"/>
    </source>
</evidence>
<dbReference type="RefSeq" id="WP_085544851.1">
    <property type="nucleotide sequence ID" value="NZ_FXBB01000019.1"/>
</dbReference>
<reference evidence="3" key="1">
    <citation type="submission" date="2017-04" db="EMBL/GenBank/DDBJ databases">
        <authorList>
            <person name="Varghese N."/>
            <person name="Submissions S."/>
        </authorList>
    </citation>
    <scope>NUCLEOTIDE SEQUENCE [LARGE SCALE GENOMIC DNA]</scope>
    <source>
        <strain evidence="3">USBA 82</strain>
    </source>
</reference>
<evidence type="ECO:0000313" key="3">
    <source>
        <dbReference type="Proteomes" id="UP000193355"/>
    </source>
</evidence>
<accession>A0A1X7K0R2</accession>
<organism evidence="2 3">
    <name type="scientific">Dethiosulfovibrio salsuginis</name>
    <dbReference type="NCBI Taxonomy" id="561720"/>
    <lineage>
        <taxon>Bacteria</taxon>
        <taxon>Thermotogati</taxon>
        <taxon>Synergistota</taxon>
        <taxon>Synergistia</taxon>
        <taxon>Synergistales</taxon>
        <taxon>Dethiosulfovibrionaceae</taxon>
        <taxon>Dethiosulfovibrio</taxon>
    </lineage>
</organism>
<gene>
    <name evidence="2" type="ORF">SAMN06275492_11945</name>
</gene>
<dbReference type="Proteomes" id="UP000193355">
    <property type="component" value="Unassembled WGS sequence"/>
</dbReference>
<name>A0A1X7K0R2_9BACT</name>
<proteinExistence type="predicted"/>
<dbReference type="InterPro" id="IPR035205">
    <property type="entry name" value="DUF5320"/>
</dbReference>
<dbReference type="EMBL" id="FXBB01000019">
    <property type="protein sequence ID" value="SMG34215.1"/>
    <property type="molecule type" value="Genomic_DNA"/>
</dbReference>
<dbReference type="Pfam" id="PF17253">
    <property type="entry name" value="DUF5320"/>
    <property type="match status" value="1"/>
</dbReference>
<protein>
    <recommendedName>
        <fullName evidence="4">Cytoplasmic protein</fullName>
    </recommendedName>
</protein>